<dbReference type="Proteomes" id="UP000528286">
    <property type="component" value="Unassembled WGS sequence"/>
</dbReference>
<dbReference type="Gene3D" id="3.20.20.370">
    <property type="entry name" value="Glycoside hydrolase/deacetylase"/>
    <property type="match status" value="1"/>
</dbReference>
<accession>A0A7W6NJ97</accession>
<name>A0A7W6NJ97_9HYPH</name>
<dbReference type="PROSITE" id="PS51677">
    <property type="entry name" value="NODB"/>
    <property type="match status" value="1"/>
</dbReference>
<comment type="similarity">
    <text evidence="2">Belongs to the polysaccharide deacetylase family.</text>
</comment>
<dbReference type="InterPro" id="IPR011330">
    <property type="entry name" value="Glyco_hydro/deAcase_b/a-brl"/>
</dbReference>
<organism evidence="7 8">
    <name type="scientific">Gellertiella hungarica</name>
    <dbReference type="NCBI Taxonomy" id="1572859"/>
    <lineage>
        <taxon>Bacteria</taxon>
        <taxon>Pseudomonadati</taxon>
        <taxon>Pseudomonadota</taxon>
        <taxon>Alphaproteobacteria</taxon>
        <taxon>Hyphomicrobiales</taxon>
        <taxon>Rhizobiaceae</taxon>
        <taxon>Gellertiella</taxon>
    </lineage>
</organism>
<dbReference type="GO" id="GO:0005975">
    <property type="term" value="P:carbohydrate metabolic process"/>
    <property type="evidence" value="ECO:0007669"/>
    <property type="project" value="InterPro"/>
</dbReference>
<evidence type="ECO:0000259" key="6">
    <source>
        <dbReference type="PROSITE" id="PS51677"/>
    </source>
</evidence>
<dbReference type="PANTHER" id="PTHR10587:SF134">
    <property type="entry name" value="SECRETED PROTEIN"/>
    <property type="match status" value="1"/>
</dbReference>
<feature type="chain" id="PRO_5030916061" description="Chitooligosaccharide deacetylase" evidence="5">
    <location>
        <begin position="20"/>
        <end position="267"/>
    </location>
</feature>
<comment type="function">
    <text evidence="1">Is involved in generating a small heat-stable compound (Nod), an acylated oligomer of N-acetylglucosamine, that stimulates mitosis in various plant protoplasts.</text>
</comment>
<dbReference type="InterPro" id="IPR002509">
    <property type="entry name" value="NODB_dom"/>
</dbReference>
<proteinExistence type="inferred from homology"/>
<reference evidence="7 8" key="1">
    <citation type="submission" date="2020-08" db="EMBL/GenBank/DDBJ databases">
        <title>Genomic Encyclopedia of Type Strains, Phase IV (KMG-IV): sequencing the most valuable type-strain genomes for metagenomic binning, comparative biology and taxonomic classification.</title>
        <authorList>
            <person name="Goeker M."/>
        </authorList>
    </citation>
    <scope>NUCLEOTIDE SEQUENCE [LARGE SCALE GENOMIC DNA]</scope>
    <source>
        <strain evidence="7 8">DSM 29853</strain>
    </source>
</reference>
<gene>
    <name evidence="7" type="ORF">GGR23_000679</name>
</gene>
<dbReference type="PANTHER" id="PTHR10587">
    <property type="entry name" value="GLYCOSYL TRANSFERASE-RELATED"/>
    <property type="match status" value="1"/>
</dbReference>
<evidence type="ECO:0000313" key="8">
    <source>
        <dbReference type="Proteomes" id="UP000528286"/>
    </source>
</evidence>
<keyword evidence="8" id="KW-1185">Reference proteome</keyword>
<dbReference type="EMBL" id="JACIEZ010000001">
    <property type="protein sequence ID" value="MBB4063518.1"/>
    <property type="molecule type" value="Genomic_DNA"/>
</dbReference>
<protein>
    <recommendedName>
        <fullName evidence="3">Chitooligosaccharide deacetylase</fullName>
    </recommendedName>
    <alternativeName>
        <fullName evidence="4">Nodulation protein B</fullName>
    </alternativeName>
</protein>
<dbReference type="SUPFAM" id="SSF88713">
    <property type="entry name" value="Glycoside hydrolase/deacetylase"/>
    <property type="match status" value="1"/>
</dbReference>
<feature type="domain" description="NodB homology" evidence="6">
    <location>
        <begin position="62"/>
        <end position="252"/>
    </location>
</feature>
<keyword evidence="5" id="KW-0732">Signal</keyword>
<feature type="signal peptide" evidence="5">
    <location>
        <begin position="1"/>
        <end position="19"/>
    </location>
</feature>
<evidence type="ECO:0000256" key="4">
    <source>
        <dbReference type="ARBA" id="ARBA00032976"/>
    </source>
</evidence>
<evidence type="ECO:0000256" key="5">
    <source>
        <dbReference type="SAM" id="SignalP"/>
    </source>
</evidence>
<comment type="caution">
    <text evidence="7">The sequence shown here is derived from an EMBL/GenBank/DDBJ whole genome shotgun (WGS) entry which is preliminary data.</text>
</comment>
<dbReference type="Pfam" id="PF01522">
    <property type="entry name" value="Polysacc_deac_1"/>
    <property type="match status" value="1"/>
</dbReference>
<dbReference type="GO" id="GO:0016810">
    <property type="term" value="F:hydrolase activity, acting on carbon-nitrogen (but not peptide) bonds"/>
    <property type="evidence" value="ECO:0007669"/>
    <property type="project" value="InterPro"/>
</dbReference>
<evidence type="ECO:0000313" key="7">
    <source>
        <dbReference type="EMBL" id="MBB4063518.1"/>
    </source>
</evidence>
<evidence type="ECO:0000256" key="1">
    <source>
        <dbReference type="ARBA" id="ARBA00003236"/>
    </source>
</evidence>
<sequence length="267" mass="27227">MRPLFLAALLAILPATVGAAPPVGERPGASVAAAGTEPKRAATMKGLVEPRLALSSEVGSPVRVALTFDACSGKTDHRILSVLVTNRIPATIFATARWLKRNPDTAALLKANPDLFEVENHGAMHVPAVDRPGTVYGIRAAGSPDAVAAEVAGGADALEKAGFPAPRWFRGATARYTPTAMEAIGTMGYRVAGYSLNGDDGASVAAATAEKRLAGARDGAVVIAHINQPDRAAGAGVARGILALKARGVTFVRLADAAEEAGGKTGH</sequence>
<dbReference type="AlphaFoldDB" id="A0A7W6NJ97"/>
<evidence type="ECO:0000256" key="3">
    <source>
        <dbReference type="ARBA" id="ARBA00020071"/>
    </source>
</evidence>
<dbReference type="InterPro" id="IPR050248">
    <property type="entry name" value="Polysacc_deacetylase_ArnD"/>
</dbReference>
<evidence type="ECO:0000256" key="2">
    <source>
        <dbReference type="ARBA" id="ARBA00010973"/>
    </source>
</evidence>
<dbReference type="RefSeq" id="WP_183364701.1">
    <property type="nucleotide sequence ID" value="NZ_JACIEZ010000001.1"/>
</dbReference>